<evidence type="ECO:0000313" key="3">
    <source>
        <dbReference type="Proteomes" id="UP000034103"/>
    </source>
</evidence>
<dbReference type="EMBL" id="CP011304">
    <property type="protein sequence ID" value="AKE64821.1"/>
    <property type="molecule type" value="Genomic_DNA"/>
</dbReference>
<dbReference type="AlphaFoldDB" id="A0A0F6U510"/>
<gene>
    <name evidence="2" type="ORF">MYAER_2477</name>
</gene>
<dbReference type="HOGENOM" id="CLU_111097_1_0_3"/>
<proteinExistence type="predicted"/>
<protein>
    <submittedName>
        <fullName evidence="2">Uncharacterized protein</fullName>
    </submittedName>
</protein>
<evidence type="ECO:0000313" key="2">
    <source>
        <dbReference type="EMBL" id="AKE64821.1"/>
    </source>
</evidence>
<feature type="region of interest" description="Disordered" evidence="1">
    <location>
        <begin position="78"/>
        <end position="115"/>
    </location>
</feature>
<name>A0A0F6U510_MICAE</name>
<sequence length="216" mass="24819">MAFTALYKVRAERQAKANFWIQEDFEDVKFLASTLDVNDNDDSVNADNHDPDRFSEIYPNVCSDINQGYARELRRRLPSQDPNFRDPEPPPDPDDYAIPASDFDLPQLPLSRESRPLPPLAETLVATREIVGKNYSLYRTFPDDFEEDNHPDPSIISTAQIDNPHRLRIEYKVKLADGEIANDYQTQERDERNEEEGKFLAKSSVEVIPNASFKCP</sequence>
<dbReference type="Proteomes" id="UP000034103">
    <property type="component" value="Chromosome"/>
</dbReference>
<organism evidence="2 3">
    <name type="scientific">Microcystis aeruginosa NIES-2549</name>
    <dbReference type="NCBI Taxonomy" id="1641812"/>
    <lineage>
        <taxon>Bacteria</taxon>
        <taxon>Bacillati</taxon>
        <taxon>Cyanobacteriota</taxon>
        <taxon>Cyanophyceae</taxon>
        <taxon>Oscillatoriophycideae</taxon>
        <taxon>Chroococcales</taxon>
        <taxon>Microcystaceae</taxon>
        <taxon>Microcystis</taxon>
    </lineage>
</organism>
<reference evidence="2 3" key="1">
    <citation type="journal article" date="2015" name="Genome Announc.">
        <title>Complete Genome Sequence of Microcystis aeruginosa NIES-2549, a Bloom-Forming Cyanobacterium from Lake Kasumigaura, Japan.</title>
        <authorList>
            <person name="Yamaguchi H."/>
            <person name="Suzuki S."/>
            <person name="Tanabe Y."/>
            <person name="Osana Y."/>
            <person name="Shimura Y."/>
            <person name="Ishida K."/>
            <person name="Kawachi M."/>
        </authorList>
    </citation>
    <scope>NUCLEOTIDE SEQUENCE [LARGE SCALE GENOMIC DNA]</scope>
    <source>
        <strain evidence="2 3">NIES-2549</strain>
    </source>
</reference>
<evidence type="ECO:0000256" key="1">
    <source>
        <dbReference type="SAM" id="MobiDB-lite"/>
    </source>
</evidence>
<dbReference type="PATRIC" id="fig|1641812.3.peg.2562"/>
<accession>A0A0F6U510</accession>